<keyword evidence="4" id="KW-1185">Reference proteome</keyword>
<feature type="region of interest" description="Disordered" evidence="2">
    <location>
        <begin position="824"/>
        <end position="855"/>
    </location>
</feature>
<keyword evidence="1" id="KW-0175">Coiled coil</keyword>
<feature type="compositionally biased region" description="Basic and acidic residues" evidence="2">
    <location>
        <begin position="831"/>
        <end position="848"/>
    </location>
</feature>
<feature type="region of interest" description="Disordered" evidence="2">
    <location>
        <begin position="660"/>
        <end position="734"/>
    </location>
</feature>
<dbReference type="Proteomes" id="UP000756921">
    <property type="component" value="Unassembled WGS sequence"/>
</dbReference>
<feature type="compositionally biased region" description="Polar residues" evidence="2">
    <location>
        <begin position="702"/>
        <end position="711"/>
    </location>
</feature>
<organism evidence="3 4">
    <name type="scientific">Paraphaeosphaeria minitans</name>
    <dbReference type="NCBI Taxonomy" id="565426"/>
    <lineage>
        <taxon>Eukaryota</taxon>
        <taxon>Fungi</taxon>
        <taxon>Dikarya</taxon>
        <taxon>Ascomycota</taxon>
        <taxon>Pezizomycotina</taxon>
        <taxon>Dothideomycetes</taxon>
        <taxon>Pleosporomycetidae</taxon>
        <taxon>Pleosporales</taxon>
        <taxon>Massarineae</taxon>
        <taxon>Didymosphaeriaceae</taxon>
        <taxon>Paraphaeosphaeria</taxon>
    </lineage>
</organism>
<evidence type="ECO:0000256" key="1">
    <source>
        <dbReference type="SAM" id="Coils"/>
    </source>
</evidence>
<name>A0A9P6GNY1_9PLEO</name>
<comment type="caution">
    <text evidence="3">The sequence shown here is derived from an EMBL/GenBank/DDBJ whole genome shotgun (WGS) entry which is preliminary data.</text>
</comment>
<gene>
    <name evidence="3" type="ORF">PMIN01_01801</name>
</gene>
<accession>A0A9P6GNY1</accession>
<feature type="region of interest" description="Disordered" evidence="2">
    <location>
        <begin position="236"/>
        <end position="314"/>
    </location>
</feature>
<dbReference type="AlphaFoldDB" id="A0A9P6GNY1"/>
<evidence type="ECO:0000256" key="2">
    <source>
        <dbReference type="SAM" id="MobiDB-lite"/>
    </source>
</evidence>
<reference evidence="3" key="1">
    <citation type="journal article" date="2020" name="Mol. Plant Microbe Interact.">
        <title>Genome Sequence of the Biocontrol Agent Coniothyrium minitans strain Conio (IMI 134523).</title>
        <authorList>
            <person name="Patel D."/>
            <person name="Shittu T.A."/>
            <person name="Baroncelli R."/>
            <person name="Muthumeenakshi S."/>
            <person name="Osborne T.H."/>
            <person name="Janganan T.K."/>
            <person name="Sreenivasaprasad S."/>
        </authorList>
    </citation>
    <scope>NUCLEOTIDE SEQUENCE</scope>
    <source>
        <strain evidence="3">Conio</strain>
    </source>
</reference>
<evidence type="ECO:0000313" key="4">
    <source>
        <dbReference type="Proteomes" id="UP000756921"/>
    </source>
</evidence>
<feature type="compositionally biased region" description="Polar residues" evidence="2">
    <location>
        <begin position="660"/>
        <end position="689"/>
    </location>
</feature>
<dbReference type="EMBL" id="WJXW01000002">
    <property type="protein sequence ID" value="KAF9739167.1"/>
    <property type="molecule type" value="Genomic_DNA"/>
</dbReference>
<dbReference type="OrthoDB" id="10413099at2759"/>
<sequence>MAEFFAAGGTVPSWILNQANPDCDTCVESLTRAHWRAQEKIEMRRKYENLEQHNTRIEFSYGNHVALCGRKTERLEKALKDTLEANKAALDKSTTLEKQNVDLAKKVEAAQAPAHETVAEIREEFHKEKGSLLAQLLNKNNELKQEKEHKQLLLLKFIKQKAEIEKASKDKAQVERTKSQLHEETEDKLRAEIKTKDQKIEWLKQTLQEREQKYENERKQAMKARSDLINRFQVTTTSSQHRVAPPLQTPNRECGSVSARNSSTHTPQFQRQAPVESTSRNIENSATVSQNGMPASRRGSISTNIPRIPSATTPLQTGRRYKNALTTTTPSKNHHNEAEQPITPGLRLDRGQYSASAPIPTPSTPQTVNRQLTTGFSTPQNDAKPYQSMFQQWFIANSLEQARAHSASGQATELDLALLSDDPFVRSSAIQEHFKSTMSSIQGPAAEKKFREFRQRCQAPRQQNATNMDFTMQPHSSPMMQTPVHNGRLLPTSNHHGIFSTGTLQNVSLQKGATSAMQNHTQMEALSPRRSPRLQKSHLAYESVKGQNEVRMPNPMHQAPALFFQNPMEALHGIDAMRRTMNTNSSTPRLPQKPGPNDGWNSPMIPMNLFEGTMPTFPQPTQPTQPNPNTLLQQSVSQGYQFIDDDLEILGDSSRFTNNNNSLFKSNGQFRNSDNAGFQQTGNRHPQTGISGGAYLPHIEQHATQLHSSPQNPAPTRPQTRAASRSPSRSPLRAGVRVVTRINQPKDIPDGGHRGVVCKNCHHEWWNTWCDEEKNETCYNCWKIGVGCERPQCPDFRHCKNPKCKAAHERDHFVTTFDMGNKKTKIKRKNKMTDDHDEPPRKRMKEQGGDLEWEA</sequence>
<feature type="coiled-coil region" evidence="1">
    <location>
        <begin position="126"/>
        <end position="231"/>
    </location>
</feature>
<feature type="compositionally biased region" description="Polar residues" evidence="2">
    <location>
        <begin position="258"/>
        <end position="314"/>
    </location>
</feature>
<feature type="compositionally biased region" description="Low complexity" evidence="2">
    <location>
        <begin position="721"/>
        <end position="734"/>
    </location>
</feature>
<evidence type="ECO:0000313" key="3">
    <source>
        <dbReference type="EMBL" id="KAF9739167.1"/>
    </source>
</evidence>
<protein>
    <submittedName>
        <fullName evidence="3">Uncharacterized protein</fullName>
    </submittedName>
</protein>
<proteinExistence type="predicted"/>